<evidence type="ECO:0000256" key="1">
    <source>
        <dbReference type="SAM" id="MobiDB-lite"/>
    </source>
</evidence>
<accession>K5VNS2</accession>
<feature type="non-terminal residue" evidence="2">
    <location>
        <position position="1"/>
    </location>
</feature>
<dbReference type="OrthoDB" id="3270058at2759"/>
<reference evidence="2 3" key="1">
    <citation type="journal article" date="2012" name="BMC Genomics">
        <title>Comparative genomics of the white-rot fungi, Phanerochaete carnosa and P. chrysosporium, to elucidate the genetic basis of the distinct wood types they colonize.</title>
        <authorList>
            <person name="Suzuki H."/>
            <person name="MacDonald J."/>
            <person name="Syed K."/>
            <person name="Salamov A."/>
            <person name="Hori C."/>
            <person name="Aerts A."/>
            <person name="Henrissat B."/>
            <person name="Wiebenga A."/>
            <person name="vanKuyk P.A."/>
            <person name="Barry K."/>
            <person name="Lindquist E."/>
            <person name="LaButti K."/>
            <person name="Lapidus A."/>
            <person name="Lucas S."/>
            <person name="Coutinho P."/>
            <person name="Gong Y."/>
            <person name="Samejima M."/>
            <person name="Mahadevan R."/>
            <person name="Abou-Zaid M."/>
            <person name="de Vries R.P."/>
            <person name="Igarashi K."/>
            <person name="Yadav J.S."/>
            <person name="Grigoriev I.V."/>
            <person name="Master E.R."/>
        </authorList>
    </citation>
    <scope>NUCLEOTIDE SEQUENCE [LARGE SCALE GENOMIC DNA]</scope>
    <source>
        <strain evidence="2 3">HHB-10118-sp</strain>
    </source>
</reference>
<protein>
    <submittedName>
        <fullName evidence="2">Uncharacterized protein</fullName>
    </submittedName>
</protein>
<dbReference type="KEGG" id="pco:PHACADRAFT_202941"/>
<feature type="region of interest" description="Disordered" evidence="1">
    <location>
        <begin position="213"/>
        <end position="237"/>
    </location>
</feature>
<name>K5VNS2_PHACS</name>
<dbReference type="Proteomes" id="UP000008370">
    <property type="component" value="Unassembled WGS sequence"/>
</dbReference>
<evidence type="ECO:0000313" key="3">
    <source>
        <dbReference type="Proteomes" id="UP000008370"/>
    </source>
</evidence>
<dbReference type="RefSeq" id="XP_007403108.1">
    <property type="nucleotide sequence ID" value="XM_007403046.1"/>
</dbReference>
<feature type="region of interest" description="Disordered" evidence="1">
    <location>
        <begin position="63"/>
        <end position="82"/>
    </location>
</feature>
<dbReference type="EMBL" id="JH931166">
    <property type="protein sequence ID" value="EKM48340.1"/>
    <property type="molecule type" value="Genomic_DNA"/>
</dbReference>
<proteinExistence type="predicted"/>
<organism evidence="2 3">
    <name type="scientific">Phanerochaete carnosa (strain HHB-10118-sp)</name>
    <name type="common">White-rot fungus</name>
    <name type="synonym">Peniophora carnosa</name>
    <dbReference type="NCBI Taxonomy" id="650164"/>
    <lineage>
        <taxon>Eukaryota</taxon>
        <taxon>Fungi</taxon>
        <taxon>Dikarya</taxon>
        <taxon>Basidiomycota</taxon>
        <taxon>Agaricomycotina</taxon>
        <taxon>Agaricomycetes</taxon>
        <taxon>Polyporales</taxon>
        <taxon>Phanerochaetaceae</taxon>
        <taxon>Phanerochaete</taxon>
    </lineage>
</organism>
<dbReference type="AlphaFoldDB" id="K5VNS2"/>
<dbReference type="HOGENOM" id="CLU_059978_0_0_1"/>
<sequence>MPAPPSHITAQSLKSAKGEVLKSWIIAANEAAGVTNYKSKTYLSRTGTINELRAKLAEHYSIDLDAPPPDAAQPSSDLTEGPESAVNQKVCDRQWEHLIELAEQWRIEGDSFRLIKPVPINPHEAHLGGFGPGMSFSALQGHGTVLPAFSAAAPPASSFAALPVVQAPSHYVPAHLPTLFSPTTWLSLSPAAAPLSLPSSSLPLSHSIRSQSFIGHSPAPTPSTSMQHLPPTPASTSVSLLSASASILESCSQSVEALDHIDDLRHAIDLSKNGTVEAYRKLYGNEEKRHRALNHEIWKQKRAKVNRLERVYKVYTDEFGSDDDRFFAFFTLSSPTSHQRSAAKWARTNAQTVYISVNKLATAAGRCYKDISEEKQKRQYTNDDSSFSLEKWHARW</sequence>
<dbReference type="GeneID" id="18912029"/>
<gene>
    <name evidence="2" type="ORF">PHACADRAFT_202941</name>
</gene>
<dbReference type="InParanoid" id="K5VNS2"/>
<keyword evidence="3" id="KW-1185">Reference proteome</keyword>
<evidence type="ECO:0000313" key="2">
    <source>
        <dbReference type="EMBL" id="EKM48340.1"/>
    </source>
</evidence>